<keyword evidence="8" id="KW-0106">Calcium</keyword>
<feature type="transmembrane region" description="Helical" evidence="18">
    <location>
        <begin position="568"/>
        <end position="585"/>
    </location>
</feature>
<comment type="subcellular location">
    <subcellularLocation>
        <location evidence="1">Cell membrane</location>
        <topology evidence="1">Multi-pass membrane protein</topology>
    </subcellularLocation>
</comment>
<keyword evidence="14" id="KW-0407">Ion channel</keyword>
<evidence type="ECO:0000256" key="11">
    <source>
        <dbReference type="ARBA" id="ARBA00023065"/>
    </source>
</evidence>
<feature type="transmembrane region" description="Helical" evidence="18">
    <location>
        <begin position="1687"/>
        <end position="1709"/>
    </location>
</feature>
<feature type="transmembrane region" description="Helical" evidence="18">
    <location>
        <begin position="1482"/>
        <end position="1504"/>
    </location>
</feature>
<comment type="caution">
    <text evidence="20">The sequence shown here is derived from an EMBL/GenBank/DDBJ whole genome shotgun (WGS) entry which is preliminary data.</text>
</comment>
<feature type="transmembrane region" description="Helical" evidence="18">
    <location>
        <begin position="874"/>
        <end position="892"/>
    </location>
</feature>
<feature type="region of interest" description="Disordered" evidence="17">
    <location>
        <begin position="1"/>
        <end position="54"/>
    </location>
</feature>
<name>A0A9P8AK70_9ASCO</name>
<evidence type="ECO:0000256" key="1">
    <source>
        <dbReference type="ARBA" id="ARBA00004651"/>
    </source>
</evidence>
<dbReference type="InterPro" id="IPR005821">
    <property type="entry name" value="Ion_trans_dom"/>
</dbReference>
<keyword evidence="21" id="KW-1185">Reference proteome</keyword>
<dbReference type="InterPro" id="IPR050599">
    <property type="entry name" value="VDCC_alpha-1_subunit"/>
</dbReference>
<dbReference type="OrthoDB" id="416585at2759"/>
<evidence type="ECO:0000313" key="20">
    <source>
        <dbReference type="EMBL" id="KAG7195586.1"/>
    </source>
</evidence>
<dbReference type="EMBL" id="JAHMUF010000003">
    <property type="protein sequence ID" value="KAG7195586.1"/>
    <property type="molecule type" value="Genomic_DNA"/>
</dbReference>
<dbReference type="Pfam" id="PF00520">
    <property type="entry name" value="Ion_trans"/>
    <property type="match status" value="4"/>
</dbReference>
<feature type="transmembrane region" description="Helical" evidence="18">
    <location>
        <begin position="1011"/>
        <end position="1036"/>
    </location>
</feature>
<feature type="transmembrane region" description="Helical" evidence="18">
    <location>
        <begin position="838"/>
        <end position="862"/>
    </location>
</feature>
<keyword evidence="3" id="KW-1003">Cell membrane</keyword>
<evidence type="ECO:0000256" key="16">
    <source>
        <dbReference type="ARBA" id="ARBA00067459"/>
    </source>
</evidence>
<dbReference type="Proteomes" id="UP000790833">
    <property type="component" value="Unassembled WGS sequence"/>
</dbReference>
<dbReference type="PANTHER" id="PTHR45628:SF7">
    <property type="entry name" value="VOLTAGE-DEPENDENT CALCIUM CHANNEL TYPE A SUBUNIT ALPHA-1"/>
    <property type="match status" value="1"/>
</dbReference>
<keyword evidence="9" id="KW-0851">Voltage-gated channel</keyword>
<feature type="transmembrane region" description="Helical" evidence="18">
    <location>
        <begin position="1269"/>
        <end position="1288"/>
    </location>
</feature>
<dbReference type="Gene3D" id="1.10.238.10">
    <property type="entry name" value="EF-hand"/>
    <property type="match status" value="1"/>
</dbReference>
<dbReference type="GO" id="GO:0098703">
    <property type="term" value="P:calcium ion import across plasma membrane"/>
    <property type="evidence" value="ECO:0007669"/>
    <property type="project" value="TreeGrafter"/>
</dbReference>
<dbReference type="PANTHER" id="PTHR45628">
    <property type="entry name" value="VOLTAGE-DEPENDENT CALCIUM CHANNEL TYPE A SUBUNIT ALPHA-1"/>
    <property type="match status" value="1"/>
</dbReference>
<feature type="compositionally biased region" description="Polar residues" evidence="17">
    <location>
        <begin position="41"/>
        <end position="53"/>
    </location>
</feature>
<accession>A0A9P8AK70</accession>
<sequence length="2144" mass="243845">MRLRDNTNRRHRYGGESSSSSDEEKDDEESYRSSGRLFQPSPYTSQRQRSSLVSGDLKALKEGLDFALGTPGKEGNWFPRSDNEDDDDYDYGDHHSHIQPKRGPLLHIETNVVSGPYSMSTTPKYDVSPKLELGLEVPNIISTPTTPTTGTINKFSDALARVSERIAGTGALDGDQDPTKKDPTTPAAGSPKKDKLIRSATPISSTRKGSSISTSSATSSINGDPATATSHGGDSLLVYSHRDSLTPTLPMLAFTSTDRGSLVSKPSTTTETVDHNNEGSNFPKEPQPIRMFGKSLKIFSSTSKTRIFCYKIATHSRYPPILLGLLILQVAFLSMQQWNPGEKGYVLKGLSWKDYVLIAINIVYTVEIAIQIIAFGLFDDRCMFEELDMDYPENELNIFSRLRVSKYLKPIANRWKGIKSKRVRLVSSSTKPVLFSERNKTTTNGKNPDFIEEIELNDQIPPLTPTATFKKGSEDINYLSYENSEDLDEITEALPTQHQRLRLKKNTFMAVPKPTSELGLTRAYLRNSWHRIDFLSTLFFWISLLFSINRFDVEHRVLIFRSLSCLRIIRIVNLTKGTTTILLALKTAIPKLLDVVLFIVVFWVFFGIIGIQSFKSSLTRHCVWTNPNDPNDTYINSSQYCGSWLGKDGETHSYIYRDGTDSGVSKGFRCPVNSQCISGENPYGGTVNFDNIFQSMEMVFVVLSANTFTDIMYDITDSDDLVAALFFIFCIFVMTVWLMNIFIAVIVTCFRTASQESRKKKAATAAASGGNGGKKSAFSLALKFSKDEDRLQQLRAKNKVFAFYQDNKVDLLFVFLIIADLIMQCTREADMSDDWHTFLYRFESVFTAIFVGEIALRFCLYYPDFKLFFKSKRNLFDLFLATITGIIILKPVKEAMGHTYYWLTVFQVMRFYRVVMAVSLTNSLWSKIISQIDEILQLALFYFLLLFSVSIIVARYFEGAVPRDELYATDFTLQTLPGVIVALYTVTSTENWTASMYFLQEMAPNVQYRVFGSLFFIAWFIFTFFVVIQIFIAIIATTLEVSDDAKRKKQLLQFISNMTSRLQYTDHETSLLRKIKKKFFKSISHSEDSKKTVVNLLLSGTAIKDFIDETELDISDSDDESLPKLEIKGWRAKFWKHFGKLKEDNHNPFNSKMETKRKKLNLELFQAADFAREVIKDRNEIIAKQNAFLIQNPTYNKVFWVIAPRHKVRRFCQRIVKSSYGARIDGVEPYGIVYELFQVVMILASIALVVSACVGTPSYKKELTEKHGIYNWTLILLATFVAIFSIEFIIKVLADGFLMTPNAYMREIWNKIDLVVLITIYVEFFASLNRDVSVSRTVAGFKALRTLRLLGISKTATQTFHQTLIRGFKQIIAAAMIAWCLLFPFSIWCLNVFNGRLGVCLDGNLSREECFNEYANTVFNWDVTSPAVYTQPYLQFDRFGSSISSLYEIISLEGWVDLLANVMASTGVGTPAQQYASPINGILIILFNFTSMVFILTLFVSVIVNNYSKISGKAYLTPEQIGWYQVKSILGQVRPSHRKNLTKMKWYNRICYKITVEKSSWWKDFLSIVLGLHVLALMMEIFPTNDGLDIFRFFIYICASGIFTINSAISILGYGFWEFFGNKWNVFSTIISIGALITTVIANFVNSQSFFVNFNKLFLVGMLSFIIPRSDKLSQLFRFASSGLPSLLALMYTWGIMFLMFAIALNQLFGLTKIGPNGTGNLNVRSAPKALILLFRCSFGEGWNYIMDDYTIKWPYCTPGASAQDGDCGNAAYAYILFIAWNILSMYIFLNLFISVILDSFSFIGNSKVYGHLIEREEIRKFKTSWQAFDPEGTGFISPEDLPKFLQTLDGALSFHFYGGQLSIPSLCKEWITRNNPDDPYDITLHYDVIEEILNQTDVQKIRARRKLYDQFVEEAMTSMVLNNEVGISFQRIILQIPLYSAFNDGECLNLIDYLERRFLMQRVQKHLNKRRVIDIMTGYAIRWKYLQNKLKGIRDVDIDFGSALRKRVSIFNPRSSMELDNDNDDDDDNDDDIDDDDTYSQTHLLPSTSKPQTQERTSVPKIIISNADVESLSTGDYVPRAPINLFKGNDTPSGLTELIANRQQSWEHVTMGTHSSSWGNVFADQASDDGDGEEEDEKKEHYI</sequence>
<proteinExistence type="inferred from homology"/>
<keyword evidence="2" id="KW-0813">Transport</keyword>
<evidence type="ECO:0000256" key="4">
    <source>
        <dbReference type="ARBA" id="ARBA00022553"/>
    </source>
</evidence>
<evidence type="ECO:0000256" key="12">
    <source>
        <dbReference type="ARBA" id="ARBA00023136"/>
    </source>
</evidence>
<keyword evidence="10 18" id="KW-1133">Transmembrane helix</keyword>
<keyword evidence="5" id="KW-0109">Calcium transport</keyword>
<evidence type="ECO:0000256" key="7">
    <source>
        <dbReference type="ARBA" id="ARBA00022692"/>
    </source>
</evidence>
<dbReference type="RefSeq" id="XP_043051131.1">
    <property type="nucleotide sequence ID" value="XM_043194079.1"/>
</dbReference>
<dbReference type="Gene3D" id="1.20.120.350">
    <property type="entry name" value="Voltage-gated potassium channels. Chain C"/>
    <property type="match status" value="4"/>
</dbReference>
<keyword evidence="12 18" id="KW-0472">Membrane</keyword>
<feature type="compositionally biased region" description="Polar residues" evidence="17">
    <location>
        <begin position="2040"/>
        <end position="2058"/>
    </location>
</feature>
<dbReference type="InterPro" id="IPR027359">
    <property type="entry name" value="Volt_channel_dom_sf"/>
</dbReference>
<keyword evidence="4" id="KW-0597">Phosphoprotein</keyword>
<feature type="domain" description="EF-hand" evidence="19">
    <location>
        <begin position="1817"/>
        <end position="1852"/>
    </location>
</feature>
<dbReference type="GeneID" id="66116727"/>
<feature type="transmembrane region" description="Helical" evidence="18">
    <location>
        <begin position="355"/>
        <end position="378"/>
    </location>
</feature>
<evidence type="ECO:0000259" key="19">
    <source>
        <dbReference type="PROSITE" id="PS50222"/>
    </source>
</evidence>
<keyword evidence="11" id="KW-0406">Ion transport</keyword>
<dbReference type="SUPFAM" id="SSF81324">
    <property type="entry name" value="Voltage-gated potassium channels"/>
    <property type="match status" value="4"/>
</dbReference>
<feature type="transmembrane region" description="Helical" evidence="18">
    <location>
        <begin position="1624"/>
        <end position="1644"/>
    </location>
</feature>
<evidence type="ECO:0000256" key="5">
    <source>
        <dbReference type="ARBA" id="ARBA00022568"/>
    </source>
</evidence>
<evidence type="ECO:0000256" key="8">
    <source>
        <dbReference type="ARBA" id="ARBA00022837"/>
    </source>
</evidence>
<feature type="compositionally biased region" description="Polar residues" evidence="17">
    <location>
        <begin position="260"/>
        <end position="271"/>
    </location>
</feature>
<feature type="compositionally biased region" description="Acidic residues" evidence="17">
    <location>
        <begin position="2020"/>
        <end position="2039"/>
    </location>
</feature>
<dbReference type="GO" id="GO:0005509">
    <property type="term" value="F:calcium ion binding"/>
    <property type="evidence" value="ECO:0007669"/>
    <property type="project" value="InterPro"/>
</dbReference>
<evidence type="ECO:0000256" key="3">
    <source>
        <dbReference type="ARBA" id="ARBA00022475"/>
    </source>
</evidence>
<evidence type="ECO:0000256" key="6">
    <source>
        <dbReference type="ARBA" id="ARBA00022673"/>
    </source>
</evidence>
<evidence type="ECO:0000256" key="14">
    <source>
        <dbReference type="ARBA" id="ARBA00023303"/>
    </source>
</evidence>
<dbReference type="InterPro" id="IPR002048">
    <property type="entry name" value="EF_hand_dom"/>
</dbReference>
<keyword evidence="7 18" id="KW-0812">Transmembrane</keyword>
<feature type="region of interest" description="Disordered" evidence="17">
    <location>
        <begin position="168"/>
        <end position="232"/>
    </location>
</feature>
<feature type="region of interest" description="Disordered" evidence="17">
    <location>
        <begin position="260"/>
        <end position="286"/>
    </location>
</feature>
<protein>
    <recommendedName>
        <fullName evidence="16">Calcium-channel protein CCH1</fullName>
    </recommendedName>
</protein>
<feature type="transmembrane region" description="Helical" evidence="18">
    <location>
        <begin position="1650"/>
        <end position="1667"/>
    </location>
</feature>
<feature type="transmembrane region" description="Helical" evidence="18">
    <location>
        <begin position="935"/>
        <end position="957"/>
    </location>
</feature>
<dbReference type="GO" id="GO:0008331">
    <property type="term" value="F:high voltage-gated calcium channel activity"/>
    <property type="evidence" value="ECO:0007669"/>
    <property type="project" value="TreeGrafter"/>
</dbReference>
<evidence type="ECO:0000256" key="15">
    <source>
        <dbReference type="ARBA" id="ARBA00061395"/>
    </source>
</evidence>
<feature type="region of interest" description="Disordered" evidence="17">
    <location>
        <begin position="2118"/>
        <end position="2144"/>
    </location>
</feature>
<feature type="transmembrane region" description="Helical" evidence="18">
    <location>
        <begin position="1594"/>
        <end position="1617"/>
    </location>
</feature>
<evidence type="ECO:0000256" key="13">
    <source>
        <dbReference type="ARBA" id="ARBA00023180"/>
    </source>
</evidence>
<feature type="transmembrane region" description="Helical" evidence="18">
    <location>
        <begin position="1772"/>
        <end position="1798"/>
    </location>
</feature>
<dbReference type="FunFam" id="1.10.287.70:FF:000093">
    <property type="entry name" value="Calcium channel subunit Cch1"/>
    <property type="match status" value="1"/>
</dbReference>
<evidence type="ECO:0000256" key="10">
    <source>
        <dbReference type="ARBA" id="ARBA00022989"/>
    </source>
</evidence>
<feature type="transmembrane region" description="Helical" evidence="18">
    <location>
        <begin position="592"/>
        <end position="611"/>
    </location>
</feature>
<feature type="transmembrane region" description="Helical" evidence="18">
    <location>
        <begin position="318"/>
        <end position="335"/>
    </location>
</feature>
<dbReference type="Gene3D" id="1.10.287.70">
    <property type="match status" value="4"/>
</dbReference>
<keyword evidence="13" id="KW-0325">Glycoprotein</keyword>
<feature type="transmembrane region" description="Helical" evidence="18">
    <location>
        <begin position="1371"/>
        <end position="1393"/>
    </location>
</feature>
<evidence type="ECO:0000313" key="21">
    <source>
        <dbReference type="Proteomes" id="UP000790833"/>
    </source>
</evidence>
<feature type="compositionally biased region" description="Acidic residues" evidence="17">
    <location>
        <begin position="2127"/>
        <end position="2138"/>
    </location>
</feature>
<feature type="compositionally biased region" description="Low complexity" evidence="17">
    <location>
        <begin position="203"/>
        <end position="221"/>
    </location>
</feature>
<dbReference type="PROSITE" id="PS50222">
    <property type="entry name" value="EF_HAND_2"/>
    <property type="match status" value="1"/>
</dbReference>
<evidence type="ECO:0000256" key="9">
    <source>
        <dbReference type="ARBA" id="ARBA00022882"/>
    </source>
</evidence>
<feature type="transmembrane region" description="Helical" evidence="18">
    <location>
        <begin position="532"/>
        <end position="548"/>
    </location>
</feature>
<organism evidence="20 21">
    <name type="scientific">Scheffersomyces spartinae</name>
    <dbReference type="NCBI Taxonomy" id="45513"/>
    <lineage>
        <taxon>Eukaryota</taxon>
        <taxon>Fungi</taxon>
        <taxon>Dikarya</taxon>
        <taxon>Ascomycota</taxon>
        <taxon>Saccharomycotina</taxon>
        <taxon>Pichiomycetes</taxon>
        <taxon>Debaryomycetaceae</taxon>
        <taxon>Scheffersomyces</taxon>
    </lineage>
</organism>
<reference evidence="20" key="1">
    <citation type="submission" date="2021-03" db="EMBL/GenBank/DDBJ databases">
        <authorList>
            <person name="Palmer J.M."/>
        </authorList>
    </citation>
    <scope>NUCLEOTIDE SEQUENCE</scope>
    <source>
        <strain evidence="20">ARV_011</strain>
    </source>
</reference>
<feature type="transmembrane region" description="Helical" evidence="18">
    <location>
        <begin position="1236"/>
        <end position="1257"/>
    </location>
</feature>
<feature type="transmembrane region" description="Helical" evidence="18">
    <location>
        <begin position="721"/>
        <end position="750"/>
    </location>
</feature>
<evidence type="ECO:0000256" key="2">
    <source>
        <dbReference type="ARBA" id="ARBA00022448"/>
    </source>
</evidence>
<feature type="transmembrane region" description="Helical" evidence="18">
    <location>
        <begin position="977"/>
        <end position="999"/>
    </location>
</feature>
<gene>
    <name evidence="20" type="primary">CCH1</name>
    <name evidence="20" type="ORF">KQ657_003353</name>
</gene>
<feature type="transmembrane region" description="Helical" evidence="18">
    <location>
        <begin position="1565"/>
        <end position="1582"/>
    </location>
</feature>
<evidence type="ECO:0000256" key="18">
    <source>
        <dbReference type="SAM" id="Phobius"/>
    </source>
</evidence>
<evidence type="ECO:0000256" key="17">
    <source>
        <dbReference type="SAM" id="MobiDB-lite"/>
    </source>
</evidence>
<feature type="region of interest" description="Disordered" evidence="17">
    <location>
        <begin position="2016"/>
        <end position="2062"/>
    </location>
</feature>
<keyword evidence="6" id="KW-0107">Calcium channel</keyword>
<comment type="similarity">
    <text evidence="15">Belongs to the calcium channel alpha-1 subunit (TC 1.A.1.11) family.</text>
</comment>
<dbReference type="GO" id="GO:0005891">
    <property type="term" value="C:voltage-gated calcium channel complex"/>
    <property type="evidence" value="ECO:0007669"/>
    <property type="project" value="TreeGrafter"/>
</dbReference>